<keyword evidence="22" id="KW-1185">Reference proteome</keyword>
<dbReference type="SUPFAM" id="SSF55785">
    <property type="entry name" value="PYP-like sensor domain (PAS domain)"/>
    <property type="match status" value="2"/>
</dbReference>
<dbReference type="InterPro" id="IPR008207">
    <property type="entry name" value="Sig_transdc_His_kin_Hpt_dom"/>
</dbReference>
<evidence type="ECO:0000259" key="19">
    <source>
        <dbReference type="PROSITE" id="PS50113"/>
    </source>
</evidence>
<organism evidence="21 22">
    <name type="scientific">Actinoplanes derwentensis</name>
    <dbReference type="NCBI Taxonomy" id="113562"/>
    <lineage>
        <taxon>Bacteria</taxon>
        <taxon>Bacillati</taxon>
        <taxon>Actinomycetota</taxon>
        <taxon>Actinomycetes</taxon>
        <taxon>Micromonosporales</taxon>
        <taxon>Micromonosporaceae</taxon>
        <taxon>Actinoplanes</taxon>
    </lineage>
</organism>
<comment type="subunit">
    <text evidence="11">At low DSF concentrations, interacts with RpfF.</text>
</comment>
<dbReference type="EMBL" id="LT629758">
    <property type="protein sequence ID" value="SDT58906.1"/>
    <property type="molecule type" value="Genomic_DNA"/>
</dbReference>
<accession>A0A1H2BMB7</accession>
<keyword evidence="10" id="KW-0902">Two-component regulatory system</keyword>
<dbReference type="Proteomes" id="UP000198688">
    <property type="component" value="Chromosome I"/>
</dbReference>
<feature type="modified residue" description="Phosphohistidine" evidence="14">
    <location>
        <position position="874"/>
    </location>
</feature>
<keyword evidence="5 15" id="KW-0597">Phosphoprotein</keyword>
<keyword evidence="7" id="KW-0547">Nucleotide-binding</keyword>
<name>A0A1H2BMB7_9ACTN</name>
<dbReference type="PROSITE" id="PS50894">
    <property type="entry name" value="HPT"/>
    <property type="match status" value="1"/>
</dbReference>
<dbReference type="InterPro" id="IPR003661">
    <property type="entry name" value="HisK_dim/P_dom"/>
</dbReference>
<dbReference type="SMART" id="SM00387">
    <property type="entry name" value="HATPase_c"/>
    <property type="match status" value="1"/>
</dbReference>
<dbReference type="InterPro" id="IPR036641">
    <property type="entry name" value="HPT_dom_sf"/>
</dbReference>
<gene>
    <name evidence="21" type="ORF">SAMN04489716_4703</name>
</gene>
<dbReference type="InterPro" id="IPR011006">
    <property type="entry name" value="CheY-like_superfamily"/>
</dbReference>
<evidence type="ECO:0000256" key="14">
    <source>
        <dbReference type="PROSITE-ProRule" id="PRU00110"/>
    </source>
</evidence>
<feature type="domain" description="Response regulatory" evidence="17">
    <location>
        <begin position="552"/>
        <end position="667"/>
    </location>
</feature>
<dbReference type="SMART" id="SM00086">
    <property type="entry name" value="PAC"/>
    <property type="match status" value="2"/>
</dbReference>
<comment type="catalytic activity">
    <reaction evidence="1">
        <text>ATP + protein L-histidine = ADP + protein N-phospho-L-histidine.</text>
        <dbReference type="EC" id="2.7.13.3"/>
    </reaction>
</comment>
<reference evidence="21 22" key="1">
    <citation type="submission" date="2016-10" db="EMBL/GenBank/DDBJ databases">
        <authorList>
            <person name="de Groot N.N."/>
        </authorList>
    </citation>
    <scope>NUCLEOTIDE SEQUENCE [LARGE SCALE GENOMIC DNA]</scope>
    <source>
        <strain evidence="21 22">DSM 43941</strain>
    </source>
</reference>
<dbReference type="SMART" id="SM00448">
    <property type="entry name" value="REC"/>
    <property type="match status" value="1"/>
</dbReference>
<proteinExistence type="inferred from homology"/>
<dbReference type="Pfam" id="PF00512">
    <property type="entry name" value="HisKA"/>
    <property type="match status" value="1"/>
</dbReference>
<comment type="similarity">
    <text evidence="3">In the N-terminal section; belongs to the phytochrome family.</text>
</comment>
<evidence type="ECO:0000259" key="18">
    <source>
        <dbReference type="PROSITE" id="PS50112"/>
    </source>
</evidence>
<keyword evidence="8" id="KW-0418">Kinase</keyword>
<dbReference type="CDD" id="cd00082">
    <property type="entry name" value="HisKA"/>
    <property type="match status" value="1"/>
</dbReference>
<feature type="domain" description="PAS" evidence="18">
    <location>
        <begin position="169"/>
        <end position="244"/>
    </location>
</feature>
<dbReference type="FunFam" id="3.30.565.10:FF:000010">
    <property type="entry name" value="Sensor histidine kinase RcsC"/>
    <property type="match status" value="1"/>
</dbReference>
<feature type="domain" description="PAS" evidence="18">
    <location>
        <begin position="43"/>
        <end position="113"/>
    </location>
</feature>
<dbReference type="InterPro" id="IPR000700">
    <property type="entry name" value="PAS-assoc_C"/>
</dbReference>
<dbReference type="Gene3D" id="3.30.450.20">
    <property type="entry name" value="PAS domain"/>
    <property type="match status" value="2"/>
</dbReference>
<dbReference type="Pfam" id="PF00072">
    <property type="entry name" value="Response_reg"/>
    <property type="match status" value="1"/>
</dbReference>
<evidence type="ECO:0000256" key="4">
    <source>
        <dbReference type="ARBA" id="ARBA00012438"/>
    </source>
</evidence>
<dbReference type="PROSITE" id="PS50113">
    <property type="entry name" value="PAC"/>
    <property type="match status" value="2"/>
</dbReference>
<dbReference type="NCBIfam" id="TIGR00229">
    <property type="entry name" value="sensory_box"/>
    <property type="match status" value="2"/>
</dbReference>
<feature type="modified residue" description="4-aspartylphosphate" evidence="15">
    <location>
        <position position="606"/>
    </location>
</feature>
<dbReference type="CDD" id="cd16922">
    <property type="entry name" value="HATPase_EvgS-ArcB-TorS-like"/>
    <property type="match status" value="1"/>
</dbReference>
<feature type="domain" description="Histidine kinase" evidence="16">
    <location>
        <begin position="311"/>
        <end position="535"/>
    </location>
</feature>
<keyword evidence="9" id="KW-0067">ATP-binding</keyword>
<sequence length="934" mass="100859">MLLRGAVYLLAGVALGGTAVLATRRTRRAVAWAEAAWRSEALENARLAAIVEASQDAIVGKSPDGEIKTWNPGAERLYGWTAVEMVGSDVNRLLPADRPGEERRLLRRVLSGRALSRYETRRQRKDGTIIEVSLSMAPIHDTDDAVIGISTVAHDITARVQADQRRRVEREQLEMIMQAASDPFFTMDGTGQVTEWNRQAEQVFGWTREEILGQSVAGTILPARYRAALERLLGSRLEWLLDRPTEMAATHRDDHEIPVELTMWRLRHHDGPHFHGFVRDITTRRQTAQALSEARDQALAAAALKSQFLASMSHEIRTPMNGVIGLTGLLLGTELDERQRRYTEGIGSAGSALLSVINDILDFSKLEAGKVLLEEANFQLRQLIDDVVSLVAPPDTHDGLTVTGSCDPRLPTTVCGDPAKLRQVLLNLAGNAVKFTPDGRVTVTARLDTTREHGPEEVPVRFEVHDTGIGIGEHQREKLFEAFIQADAGTTRRFGGTGLGLAISRDLVGLMGGRIGVRSEPGQGSTFWFTATLRIARDDLNLSDRHSLDGLRVLIVDRDDADRAALAEQLSAWSMDAVGVPDTIGAVAVLTAAAAAGRPIDLLIVDQHTEPADTLAITPPGCPAPKTILLAEDPKHLPDGAGREGVSAAFAKPLRQSQLYDALVGVLSEPAADCWPGAASENPPVRGRLLLVEDNEINRTVALGILANLGWTADVAVHGREAVEFASQYDYQAILMDCLMPEMDGYQATAEIRRREPPGRHVPIIALTASALAEDRARCMAAGMDEHVAKPLIPADVARMLSRWARPAPGSEMAGVAAQIEKRLDQLRGPDPAATADALAGLLVTLSGKIPEHLDRMQQALAFDDADLLRAESHQLLGVLANLGAADAAAACGRVEADARAGDLTAAVASFTAARPAINTARAAADRLRRVPLR</sequence>
<dbReference type="SMART" id="SM00388">
    <property type="entry name" value="HisKA"/>
    <property type="match status" value="1"/>
</dbReference>
<dbReference type="FunFam" id="1.10.287.130:FF:000002">
    <property type="entry name" value="Two-component osmosensing histidine kinase"/>
    <property type="match status" value="1"/>
</dbReference>
<dbReference type="Gene3D" id="3.40.50.2300">
    <property type="match status" value="2"/>
</dbReference>
<feature type="domain" description="PAC" evidence="19">
    <location>
        <begin position="243"/>
        <end position="293"/>
    </location>
</feature>
<dbReference type="InterPro" id="IPR036097">
    <property type="entry name" value="HisK_dim/P_sf"/>
</dbReference>
<dbReference type="SUPFAM" id="SSF55874">
    <property type="entry name" value="ATPase domain of HSP90 chaperone/DNA topoisomerase II/histidine kinase"/>
    <property type="match status" value="1"/>
</dbReference>
<evidence type="ECO:0000256" key="9">
    <source>
        <dbReference type="ARBA" id="ARBA00022840"/>
    </source>
</evidence>
<dbReference type="GO" id="GO:0005524">
    <property type="term" value="F:ATP binding"/>
    <property type="evidence" value="ECO:0007669"/>
    <property type="project" value="UniProtKB-KW"/>
</dbReference>
<dbReference type="GO" id="GO:0000155">
    <property type="term" value="F:phosphorelay sensor kinase activity"/>
    <property type="evidence" value="ECO:0007669"/>
    <property type="project" value="InterPro"/>
</dbReference>
<evidence type="ECO:0000256" key="12">
    <source>
        <dbReference type="ARBA" id="ARBA00068150"/>
    </source>
</evidence>
<dbReference type="SUPFAM" id="SSF52172">
    <property type="entry name" value="CheY-like"/>
    <property type="match status" value="2"/>
</dbReference>
<feature type="modified residue" description="4-aspartylphosphate" evidence="15">
    <location>
        <position position="737"/>
    </location>
</feature>
<evidence type="ECO:0000256" key="10">
    <source>
        <dbReference type="ARBA" id="ARBA00023012"/>
    </source>
</evidence>
<evidence type="ECO:0000256" key="13">
    <source>
        <dbReference type="ARBA" id="ARBA00074306"/>
    </source>
</evidence>
<comment type="subcellular location">
    <subcellularLocation>
        <location evidence="2">Cell membrane</location>
    </subcellularLocation>
</comment>
<dbReference type="Pfam" id="PF02518">
    <property type="entry name" value="HATPase_c"/>
    <property type="match status" value="1"/>
</dbReference>
<evidence type="ECO:0000313" key="21">
    <source>
        <dbReference type="EMBL" id="SDT58906.1"/>
    </source>
</evidence>
<dbReference type="Pfam" id="PF01627">
    <property type="entry name" value="Hpt"/>
    <property type="match status" value="1"/>
</dbReference>
<dbReference type="InterPro" id="IPR036890">
    <property type="entry name" value="HATPase_C_sf"/>
</dbReference>
<dbReference type="GO" id="GO:0005886">
    <property type="term" value="C:plasma membrane"/>
    <property type="evidence" value="ECO:0007669"/>
    <property type="project" value="UniProtKB-SubCell"/>
</dbReference>
<evidence type="ECO:0000256" key="3">
    <source>
        <dbReference type="ARBA" id="ARBA00006402"/>
    </source>
</evidence>
<dbReference type="EC" id="2.7.13.3" evidence="4"/>
<feature type="domain" description="PAC" evidence="19">
    <location>
        <begin position="116"/>
        <end position="168"/>
    </location>
</feature>
<dbReference type="CDD" id="cd00130">
    <property type="entry name" value="PAS"/>
    <property type="match status" value="2"/>
</dbReference>
<dbReference type="InterPro" id="IPR001610">
    <property type="entry name" value="PAC"/>
</dbReference>
<evidence type="ECO:0000259" key="16">
    <source>
        <dbReference type="PROSITE" id="PS50109"/>
    </source>
</evidence>
<dbReference type="InterPro" id="IPR005467">
    <property type="entry name" value="His_kinase_dom"/>
</dbReference>
<dbReference type="Gene3D" id="1.20.120.160">
    <property type="entry name" value="HPT domain"/>
    <property type="match status" value="1"/>
</dbReference>
<keyword evidence="6" id="KW-0808">Transferase</keyword>
<dbReference type="Gene3D" id="3.30.565.10">
    <property type="entry name" value="Histidine kinase-like ATPase, C-terminal domain"/>
    <property type="match status" value="1"/>
</dbReference>
<dbReference type="GO" id="GO:0006355">
    <property type="term" value="P:regulation of DNA-templated transcription"/>
    <property type="evidence" value="ECO:0007669"/>
    <property type="project" value="InterPro"/>
</dbReference>
<dbReference type="PANTHER" id="PTHR45339">
    <property type="entry name" value="HYBRID SIGNAL TRANSDUCTION HISTIDINE KINASE J"/>
    <property type="match status" value="1"/>
</dbReference>
<dbReference type="SUPFAM" id="SSF47384">
    <property type="entry name" value="Homodimeric domain of signal transducing histidine kinase"/>
    <property type="match status" value="1"/>
</dbReference>
<evidence type="ECO:0000259" key="17">
    <source>
        <dbReference type="PROSITE" id="PS50110"/>
    </source>
</evidence>
<dbReference type="STRING" id="113562.SAMN04489716_4703"/>
<dbReference type="InterPro" id="IPR004358">
    <property type="entry name" value="Sig_transdc_His_kin-like_C"/>
</dbReference>
<evidence type="ECO:0000256" key="8">
    <source>
        <dbReference type="ARBA" id="ARBA00022777"/>
    </source>
</evidence>
<feature type="domain" description="HPt" evidence="20">
    <location>
        <begin position="835"/>
        <end position="934"/>
    </location>
</feature>
<dbReference type="InterPro" id="IPR035965">
    <property type="entry name" value="PAS-like_dom_sf"/>
</dbReference>
<dbReference type="SUPFAM" id="SSF47226">
    <property type="entry name" value="Histidine-containing phosphotransfer domain, HPT domain"/>
    <property type="match status" value="1"/>
</dbReference>
<dbReference type="PANTHER" id="PTHR45339:SF5">
    <property type="entry name" value="HISTIDINE KINASE"/>
    <property type="match status" value="1"/>
</dbReference>
<dbReference type="AlphaFoldDB" id="A0A1H2BMB7"/>
<feature type="domain" description="Response regulatory" evidence="17">
    <location>
        <begin position="688"/>
        <end position="805"/>
    </location>
</feature>
<dbReference type="InterPro" id="IPR001789">
    <property type="entry name" value="Sig_transdc_resp-reg_receiver"/>
</dbReference>
<evidence type="ECO:0000256" key="6">
    <source>
        <dbReference type="ARBA" id="ARBA00022679"/>
    </source>
</evidence>
<evidence type="ECO:0000256" key="1">
    <source>
        <dbReference type="ARBA" id="ARBA00000085"/>
    </source>
</evidence>
<dbReference type="PRINTS" id="PR00344">
    <property type="entry name" value="BCTRLSENSOR"/>
</dbReference>
<evidence type="ECO:0000256" key="11">
    <source>
        <dbReference type="ARBA" id="ARBA00064003"/>
    </source>
</evidence>
<evidence type="ECO:0000256" key="7">
    <source>
        <dbReference type="ARBA" id="ARBA00022741"/>
    </source>
</evidence>
<dbReference type="InterPro" id="IPR000014">
    <property type="entry name" value="PAS"/>
</dbReference>
<evidence type="ECO:0000256" key="15">
    <source>
        <dbReference type="PROSITE-ProRule" id="PRU00169"/>
    </source>
</evidence>
<dbReference type="InterPro" id="IPR013767">
    <property type="entry name" value="PAS_fold"/>
</dbReference>
<dbReference type="PROSITE" id="PS50112">
    <property type="entry name" value="PAS"/>
    <property type="match status" value="2"/>
</dbReference>
<dbReference type="InterPro" id="IPR003594">
    <property type="entry name" value="HATPase_dom"/>
</dbReference>
<protein>
    <recommendedName>
        <fullName evidence="13">Circadian input-output histidine kinase CikA</fullName>
        <ecNumber evidence="4">2.7.13.3</ecNumber>
    </recommendedName>
    <alternativeName>
        <fullName evidence="12">Sensory/regulatory protein RpfC</fullName>
    </alternativeName>
</protein>
<dbReference type="PROSITE" id="PS50109">
    <property type="entry name" value="HIS_KIN"/>
    <property type="match status" value="1"/>
</dbReference>
<dbReference type="Gene3D" id="1.10.287.130">
    <property type="match status" value="1"/>
</dbReference>
<dbReference type="CDD" id="cd17546">
    <property type="entry name" value="REC_hyHK_CKI1_RcsC-like"/>
    <property type="match status" value="1"/>
</dbReference>
<dbReference type="Pfam" id="PF00989">
    <property type="entry name" value="PAS"/>
    <property type="match status" value="2"/>
</dbReference>
<evidence type="ECO:0000259" key="20">
    <source>
        <dbReference type="PROSITE" id="PS50894"/>
    </source>
</evidence>
<evidence type="ECO:0000256" key="5">
    <source>
        <dbReference type="ARBA" id="ARBA00022553"/>
    </source>
</evidence>
<dbReference type="SMART" id="SM00091">
    <property type="entry name" value="PAS"/>
    <property type="match status" value="2"/>
</dbReference>
<evidence type="ECO:0000256" key="2">
    <source>
        <dbReference type="ARBA" id="ARBA00004236"/>
    </source>
</evidence>
<dbReference type="PROSITE" id="PS50110">
    <property type="entry name" value="RESPONSE_REGULATORY"/>
    <property type="match status" value="2"/>
</dbReference>
<evidence type="ECO:0000313" key="22">
    <source>
        <dbReference type="Proteomes" id="UP000198688"/>
    </source>
</evidence>